<comment type="caution">
    <text evidence="6">The sequence shown here is derived from an EMBL/GenBank/DDBJ whole genome shotgun (WGS) entry which is preliminary data.</text>
</comment>
<evidence type="ECO:0000256" key="2">
    <source>
        <dbReference type="ARBA" id="ARBA00022692"/>
    </source>
</evidence>
<gene>
    <name evidence="6" type="ORF">EDD58_105167</name>
</gene>
<name>A0A4R3L8X2_9BACL</name>
<reference evidence="6 7" key="1">
    <citation type="submission" date="2019-03" db="EMBL/GenBank/DDBJ databases">
        <title>Genomic Encyclopedia of Type Strains, Phase IV (KMG-IV): sequencing the most valuable type-strain genomes for metagenomic binning, comparative biology and taxonomic classification.</title>
        <authorList>
            <person name="Goeker M."/>
        </authorList>
    </citation>
    <scope>NUCLEOTIDE SEQUENCE [LARGE SCALE GENOMIC DNA]</scope>
    <source>
        <strain evidence="6 7">DSM 45707</strain>
    </source>
</reference>
<dbReference type="AlphaFoldDB" id="A0A4R3L8X2"/>
<protein>
    <submittedName>
        <fullName evidence="6">Putative membrane protein (TIGR00267 family)</fullName>
    </submittedName>
</protein>
<dbReference type="InterPro" id="IPR008217">
    <property type="entry name" value="Ccc1_fam"/>
</dbReference>
<feature type="transmembrane region" description="Helical" evidence="5">
    <location>
        <begin position="185"/>
        <end position="206"/>
    </location>
</feature>
<organism evidence="6 7">
    <name type="scientific">Hazenella coriacea</name>
    <dbReference type="NCBI Taxonomy" id="1179467"/>
    <lineage>
        <taxon>Bacteria</taxon>
        <taxon>Bacillati</taxon>
        <taxon>Bacillota</taxon>
        <taxon>Bacilli</taxon>
        <taxon>Bacillales</taxon>
        <taxon>Thermoactinomycetaceae</taxon>
        <taxon>Hazenella</taxon>
    </lineage>
</organism>
<accession>A0A4R3L8X2</accession>
<evidence type="ECO:0000256" key="5">
    <source>
        <dbReference type="SAM" id="Phobius"/>
    </source>
</evidence>
<keyword evidence="4 5" id="KW-0472">Membrane</keyword>
<evidence type="ECO:0000256" key="4">
    <source>
        <dbReference type="ARBA" id="ARBA00023136"/>
    </source>
</evidence>
<dbReference type="GO" id="GO:0005384">
    <property type="term" value="F:manganese ion transmembrane transporter activity"/>
    <property type="evidence" value="ECO:0007669"/>
    <property type="project" value="InterPro"/>
</dbReference>
<dbReference type="GO" id="GO:0012505">
    <property type="term" value="C:endomembrane system"/>
    <property type="evidence" value="ECO:0007669"/>
    <property type="project" value="UniProtKB-SubCell"/>
</dbReference>
<dbReference type="Proteomes" id="UP000294937">
    <property type="component" value="Unassembled WGS sequence"/>
</dbReference>
<comment type="subcellular location">
    <subcellularLocation>
        <location evidence="1">Endomembrane system</location>
        <topology evidence="1">Multi-pass membrane protein</topology>
    </subcellularLocation>
</comment>
<keyword evidence="7" id="KW-1185">Reference proteome</keyword>
<dbReference type="CDD" id="cd02435">
    <property type="entry name" value="CCC1"/>
    <property type="match status" value="1"/>
</dbReference>
<proteinExistence type="predicted"/>
<feature type="transmembrane region" description="Helical" evidence="5">
    <location>
        <begin position="212"/>
        <end position="230"/>
    </location>
</feature>
<evidence type="ECO:0000313" key="6">
    <source>
        <dbReference type="EMBL" id="TCS93956.1"/>
    </source>
</evidence>
<feature type="transmembrane region" description="Helical" evidence="5">
    <location>
        <begin position="242"/>
        <end position="264"/>
    </location>
</feature>
<keyword evidence="3 5" id="KW-1133">Transmembrane helix</keyword>
<sequence length="265" mass="29105">MILNHCLVEDVKYRKGDFWKSYRLIIMKEVVQPMLSRSPHSEQHFTASDTVRDIVIGMSDGLTVPFALSAGLTGAIDTSSLIVTAGLAEIAAGSVAMGLGGYLAAKTELEHYETELSREKKEIETVPEVEAEEVAHIFRSYHLKEEQVQAIVEEMRNHPEQWVDFMMRFELGLHKSAANRGRKSASIIGLSYAIGGIIPLLPYLLIGEVATALKWSVTVTLIVLFLFGLIKGKFTGTHSLKSAFQTTLIGGIAAGVAFLLARWVS</sequence>
<evidence type="ECO:0000256" key="3">
    <source>
        <dbReference type="ARBA" id="ARBA00022989"/>
    </source>
</evidence>
<evidence type="ECO:0000313" key="7">
    <source>
        <dbReference type="Proteomes" id="UP000294937"/>
    </source>
</evidence>
<dbReference type="GO" id="GO:0030026">
    <property type="term" value="P:intracellular manganese ion homeostasis"/>
    <property type="evidence" value="ECO:0007669"/>
    <property type="project" value="InterPro"/>
</dbReference>
<keyword evidence="2 5" id="KW-0812">Transmembrane</keyword>
<evidence type="ECO:0000256" key="1">
    <source>
        <dbReference type="ARBA" id="ARBA00004127"/>
    </source>
</evidence>
<dbReference type="EMBL" id="SMAG01000005">
    <property type="protein sequence ID" value="TCS93956.1"/>
    <property type="molecule type" value="Genomic_DNA"/>
</dbReference>
<dbReference type="Pfam" id="PF01988">
    <property type="entry name" value="VIT1"/>
    <property type="match status" value="1"/>
</dbReference>
<dbReference type="PANTHER" id="PTHR31851">
    <property type="entry name" value="FE(2+)/MN(2+) TRANSPORTER PCL1"/>
    <property type="match status" value="1"/>
</dbReference>